<dbReference type="STRING" id="1121267.CCUN_0211"/>
<evidence type="ECO:0000313" key="10">
    <source>
        <dbReference type="Proteomes" id="UP000192902"/>
    </source>
</evidence>
<dbReference type="Proteomes" id="UP000192902">
    <property type="component" value="Chromosome"/>
</dbReference>
<dbReference type="Pfam" id="PF00361">
    <property type="entry name" value="Proton_antipo_M"/>
    <property type="match status" value="1"/>
</dbReference>
<feature type="domain" description="NADH:quinone oxidoreductase/Mrp antiporter transmembrane" evidence="7">
    <location>
        <begin position="127"/>
        <end position="415"/>
    </location>
</feature>
<dbReference type="RefSeq" id="WP_027305070.1">
    <property type="nucleotide sequence ID" value="NZ_CP020867.1"/>
</dbReference>
<keyword evidence="4 6" id="KW-0472">Membrane</keyword>
<keyword evidence="2 5" id="KW-0812">Transmembrane</keyword>
<dbReference type="NCBIfam" id="TIGR01974">
    <property type="entry name" value="NDH_I_L"/>
    <property type="match status" value="1"/>
</dbReference>
<dbReference type="OrthoDB" id="9811798at2"/>
<dbReference type="NCBIfam" id="NF005141">
    <property type="entry name" value="PRK06590.1"/>
    <property type="match status" value="1"/>
</dbReference>
<dbReference type="PRINTS" id="PR01434">
    <property type="entry name" value="NADHDHGNASE5"/>
</dbReference>
<comment type="subcellular location">
    <subcellularLocation>
        <location evidence="1">Endomembrane system</location>
        <topology evidence="1">Multi-pass membrane protein</topology>
    </subcellularLocation>
    <subcellularLocation>
        <location evidence="5">Membrane</location>
        <topology evidence="5">Multi-pass membrane protein</topology>
    </subcellularLocation>
</comment>
<feature type="transmembrane region" description="Helical" evidence="6">
    <location>
        <begin position="133"/>
        <end position="152"/>
    </location>
</feature>
<protein>
    <submittedName>
        <fullName evidence="9">NADH:quinone oxidoreductase I, membrane subunit L</fullName>
        <ecNumber evidence="9">1.6.5.3</ecNumber>
    </submittedName>
</protein>
<feature type="transmembrane region" description="Helical" evidence="6">
    <location>
        <begin position="404"/>
        <end position="428"/>
    </location>
</feature>
<dbReference type="GO" id="GO:0012505">
    <property type="term" value="C:endomembrane system"/>
    <property type="evidence" value="ECO:0007669"/>
    <property type="project" value="UniProtKB-SubCell"/>
</dbReference>
<dbReference type="GO" id="GO:0008137">
    <property type="term" value="F:NADH dehydrogenase (ubiquinone) activity"/>
    <property type="evidence" value="ECO:0007669"/>
    <property type="project" value="InterPro"/>
</dbReference>
<feature type="transmembrane region" description="Helical" evidence="6">
    <location>
        <begin position="110"/>
        <end position="127"/>
    </location>
</feature>
<feature type="transmembrane region" description="Helical" evidence="6">
    <location>
        <begin position="240"/>
        <end position="258"/>
    </location>
</feature>
<evidence type="ECO:0000256" key="2">
    <source>
        <dbReference type="ARBA" id="ARBA00022692"/>
    </source>
</evidence>
<name>A0A1W6BUY4_9BACT</name>
<dbReference type="EMBL" id="CP020867">
    <property type="protein sequence ID" value="ARJ55867.1"/>
    <property type="molecule type" value="Genomic_DNA"/>
</dbReference>
<proteinExistence type="predicted"/>
<dbReference type="InterPro" id="IPR001750">
    <property type="entry name" value="ND/Mrp_TM"/>
</dbReference>
<dbReference type="eggNOG" id="COG1009">
    <property type="taxonomic scope" value="Bacteria"/>
</dbReference>
<feature type="transmembrane region" description="Helical" evidence="6">
    <location>
        <begin position="577"/>
        <end position="597"/>
    </location>
</feature>
<evidence type="ECO:0000259" key="8">
    <source>
        <dbReference type="Pfam" id="PF00662"/>
    </source>
</evidence>
<evidence type="ECO:0000256" key="3">
    <source>
        <dbReference type="ARBA" id="ARBA00022989"/>
    </source>
</evidence>
<keyword evidence="9" id="KW-0560">Oxidoreductase</keyword>
<dbReference type="PRINTS" id="PR01435">
    <property type="entry name" value="NPOXDRDTASE5"/>
</dbReference>
<evidence type="ECO:0000313" key="9">
    <source>
        <dbReference type="EMBL" id="ARJ55867.1"/>
    </source>
</evidence>
<dbReference type="Pfam" id="PF00662">
    <property type="entry name" value="Proton_antipo_N"/>
    <property type="match status" value="1"/>
</dbReference>
<dbReference type="GO" id="GO:0015990">
    <property type="term" value="P:electron transport coupled proton transport"/>
    <property type="evidence" value="ECO:0007669"/>
    <property type="project" value="TreeGrafter"/>
</dbReference>
<dbReference type="GO" id="GO:0003954">
    <property type="term" value="F:NADH dehydrogenase activity"/>
    <property type="evidence" value="ECO:0007669"/>
    <property type="project" value="TreeGrafter"/>
</dbReference>
<dbReference type="GO" id="GO:0016020">
    <property type="term" value="C:membrane"/>
    <property type="evidence" value="ECO:0007669"/>
    <property type="project" value="UniProtKB-SubCell"/>
</dbReference>
<sequence>MQNLALISLFSPFVAFLFASFFSLGQKRIILGYICSLLISFSAISSLILLFYNQSFNIILFEWISIIGLSFGFSIDSISLVMMSVVGIVASLVHFYSIFYMKDDEGFNKYFSYLALFVFSMLFLVMSDNFLGLFVGWEGVGLCSWLLIGFWYKNDRYSFAANEAFIMNRIADLGMLLGIFWLYYQVGSLQYEEVFNSVSSVEHSALVFIAACLFIGAMGKSAQFPFHTWLADAMAGPTPVSALIHAATMVTAGVYLVIRANAIYDLVPEVGYIISLIGAFVALFAASMALVANDLKRIIAYSTLSQLGYMFVAAGLGAYGIALFHLVTHAFFKSLLFLGAGNVMHAMNDNLDIKKMGGLYKPLKITAIFMTIGSLALAGIYPFAGFFSKDLILGYSFISFHHGIFLVLLIAAFMTAFYSFRLLMLVFFTPQRHSLHPHEAGKIALLAMSPLVILAIISGFFEHKFFEYIETKLVLINAQNTLVMILASTAAILGVLLVIIAYKKSWFKPSIEQKSIYKLLSNDYFIPKFYQEFMVNIFSNLCSVFKHCDIYIFDACVEKISCFVNLLAKRIIMPNSLSLMLQFLVGAFIVLLLLVWVV</sequence>
<dbReference type="GO" id="GO:0042773">
    <property type="term" value="P:ATP synthesis coupled electron transport"/>
    <property type="evidence" value="ECO:0007669"/>
    <property type="project" value="InterPro"/>
</dbReference>
<evidence type="ECO:0000256" key="1">
    <source>
        <dbReference type="ARBA" id="ARBA00004127"/>
    </source>
</evidence>
<organism evidence="9 10">
    <name type="scientific">Campylobacter cuniculorum DSM 23162 = LMG 24588</name>
    <dbReference type="NCBI Taxonomy" id="1121267"/>
    <lineage>
        <taxon>Bacteria</taxon>
        <taxon>Pseudomonadati</taxon>
        <taxon>Campylobacterota</taxon>
        <taxon>Epsilonproteobacteria</taxon>
        <taxon>Campylobacterales</taxon>
        <taxon>Campylobacteraceae</taxon>
        <taxon>Campylobacter</taxon>
    </lineage>
</organism>
<evidence type="ECO:0000256" key="6">
    <source>
        <dbReference type="SAM" id="Phobius"/>
    </source>
</evidence>
<feature type="domain" description="NADH-Ubiquinone oxidoreductase (complex I) chain 5 N-terminal" evidence="8">
    <location>
        <begin position="63"/>
        <end position="111"/>
    </location>
</feature>
<accession>A0A1W6BUY4</accession>
<feature type="transmembrane region" description="Helical" evidence="6">
    <location>
        <begin position="481"/>
        <end position="502"/>
    </location>
</feature>
<dbReference type="AlphaFoldDB" id="A0A1W6BUY4"/>
<dbReference type="InterPro" id="IPR018393">
    <property type="entry name" value="NADHpl_OxRdtase_5_subgr"/>
</dbReference>
<evidence type="ECO:0000256" key="4">
    <source>
        <dbReference type="ARBA" id="ARBA00023136"/>
    </source>
</evidence>
<gene>
    <name evidence="9" type="primary">nuoL</name>
    <name evidence="9" type="ORF">CCUN_0211</name>
</gene>
<evidence type="ECO:0000259" key="7">
    <source>
        <dbReference type="Pfam" id="PF00361"/>
    </source>
</evidence>
<evidence type="ECO:0000256" key="5">
    <source>
        <dbReference type="RuleBase" id="RU000320"/>
    </source>
</evidence>
<feature type="transmembrane region" description="Helical" evidence="6">
    <location>
        <begin position="164"/>
        <end position="183"/>
    </location>
</feature>
<dbReference type="InterPro" id="IPR001516">
    <property type="entry name" value="Proton_antipo_N"/>
</dbReference>
<keyword evidence="3 6" id="KW-1133">Transmembrane helix</keyword>
<feature type="transmembrane region" description="Helical" evidence="6">
    <location>
        <begin position="270"/>
        <end position="291"/>
    </location>
</feature>
<feature type="transmembrane region" description="Helical" evidence="6">
    <location>
        <begin position="29"/>
        <end position="51"/>
    </location>
</feature>
<feature type="transmembrane region" description="Helical" evidence="6">
    <location>
        <begin position="365"/>
        <end position="384"/>
    </location>
</feature>
<feature type="transmembrane region" description="Helical" evidence="6">
    <location>
        <begin position="440"/>
        <end position="461"/>
    </location>
</feature>
<reference evidence="9 10" key="1">
    <citation type="submission" date="2017-04" db="EMBL/GenBank/DDBJ databases">
        <title>Complete genome sequence of the Campylobacter cuniculorum type strain LMG24588.</title>
        <authorList>
            <person name="Miller W.G."/>
            <person name="Yee E."/>
            <person name="Revez J."/>
            <person name="Bono J.L."/>
            <person name="Rossi M."/>
        </authorList>
    </citation>
    <scope>NUCLEOTIDE SEQUENCE [LARGE SCALE GENOMIC DNA]</scope>
    <source>
        <strain evidence="9 10">LMG 24588</strain>
    </source>
</reference>
<feature type="transmembrane region" description="Helical" evidence="6">
    <location>
        <begin position="81"/>
        <end position="98"/>
    </location>
</feature>
<feature type="transmembrane region" description="Helical" evidence="6">
    <location>
        <begin position="58"/>
        <end position="75"/>
    </location>
</feature>
<dbReference type="InterPro" id="IPR003945">
    <property type="entry name" value="NU5C-like"/>
</dbReference>
<dbReference type="EC" id="1.6.5.3" evidence="9"/>
<dbReference type="PANTHER" id="PTHR42829:SF2">
    <property type="entry name" value="NADH-UBIQUINONE OXIDOREDUCTASE CHAIN 5"/>
    <property type="match status" value="1"/>
</dbReference>
<dbReference type="KEGG" id="ccun:CCUN_0211"/>
<dbReference type="PANTHER" id="PTHR42829">
    <property type="entry name" value="NADH-UBIQUINONE OXIDOREDUCTASE CHAIN 5"/>
    <property type="match status" value="1"/>
</dbReference>